<feature type="transmembrane region" description="Helical" evidence="1">
    <location>
        <begin position="230"/>
        <end position="248"/>
    </location>
</feature>
<accession>A0AAW8W7U5</accession>
<reference evidence="2" key="1">
    <citation type="submission" date="2023-08" db="EMBL/GenBank/DDBJ databases">
        <authorList>
            <person name="Page C.A."/>
            <person name="Perez-Diaz I.M."/>
        </authorList>
    </citation>
    <scope>NUCLEOTIDE SEQUENCE</scope>
    <source>
        <strain evidence="2">3.8.38</strain>
    </source>
</reference>
<comment type="caution">
    <text evidence="2">The sequence shown here is derived from an EMBL/GenBank/DDBJ whole genome shotgun (WGS) entry which is preliminary data.</text>
</comment>
<feature type="transmembrane region" description="Helical" evidence="1">
    <location>
        <begin position="51"/>
        <end position="69"/>
    </location>
</feature>
<keyword evidence="1" id="KW-1133">Transmembrane helix</keyword>
<name>A0AAW8W7U5_9LACO</name>
<feature type="transmembrane region" description="Helical" evidence="1">
    <location>
        <begin position="190"/>
        <end position="210"/>
    </location>
</feature>
<dbReference type="RefSeq" id="WP_313845459.1">
    <property type="nucleotide sequence ID" value="NZ_JAVLAM010000001.1"/>
</dbReference>
<dbReference type="Proteomes" id="UP001254075">
    <property type="component" value="Unassembled WGS sequence"/>
</dbReference>
<evidence type="ECO:0000313" key="3">
    <source>
        <dbReference type="Proteomes" id="UP001254075"/>
    </source>
</evidence>
<evidence type="ECO:0008006" key="4">
    <source>
        <dbReference type="Google" id="ProtNLM"/>
    </source>
</evidence>
<evidence type="ECO:0000313" key="2">
    <source>
        <dbReference type="EMBL" id="MDT7014970.1"/>
    </source>
</evidence>
<protein>
    <recommendedName>
        <fullName evidence="4">ABC transporter permease</fullName>
    </recommendedName>
</protein>
<gene>
    <name evidence="2" type="ORF">RI532_11310</name>
</gene>
<sequence length="258" mass="29594">MTSFRRLFYVTWQPKFRNANHLLFFNLLALVLTMLYQLWEVGFAELEMVGPVILWGVAFGLLTFGCLTWRSERLLVADSYRLLPAGDAKLYLSNLASSFAIMVYWGLIQAILLVLGSAMNGRIVRQWFRQVMHVTLTAQDWDQLQVYGASIVAYGALILLWIWAFLTLIHFATNAISAFIPGRSQKVVKAILAVALTWIVVVFLSWVSTIELKFFQMINSTETFNFVFDFIYLGLAVVVASWLNVYLMHRWVETRPAS</sequence>
<evidence type="ECO:0000256" key="1">
    <source>
        <dbReference type="SAM" id="Phobius"/>
    </source>
</evidence>
<dbReference type="AlphaFoldDB" id="A0AAW8W7U5"/>
<keyword evidence="1" id="KW-0472">Membrane</keyword>
<proteinExistence type="predicted"/>
<dbReference type="EMBL" id="JAVLAM010000001">
    <property type="protein sequence ID" value="MDT7014970.1"/>
    <property type="molecule type" value="Genomic_DNA"/>
</dbReference>
<feature type="transmembrane region" description="Helical" evidence="1">
    <location>
        <begin position="146"/>
        <end position="169"/>
    </location>
</feature>
<organism evidence="2 3">
    <name type="scientific">Levilactobacillus namurensis</name>
    <dbReference type="NCBI Taxonomy" id="380393"/>
    <lineage>
        <taxon>Bacteria</taxon>
        <taxon>Bacillati</taxon>
        <taxon>Bacillota</taxon>
        <taxon>Bacilli</taxon>
        <taxon>Lactobacillales</taxon>
        <taxon>Lactobacillaceae</taxon>
        <taxon>Levilactobacillus</taxon>
    </lineage>
</organism>
<feature type="transmembrane region" description="Helical" evidence="1">
    <location>
        <begin position="21"/>
        <end position="39"/>
    </location>
</feature>
<feature type="transmembrane region" description="Helical" evidence="1">
    <location>
        <begin position="90"/>
        <end position="115"/>
    </location>
</feature>
<keyword evidence="1" id="KW-0812">Transmembrane</keyword>